<feature type="domain" description="HTH tetR-type" evidence="6">
    <location>
        <begin position="21"/>
        <end position="81"/>
    </location>
</feature>
<keyword evidence="1" id="KW-0805">Transcription regulation</keyword>
<evidence type="ECO:0000259" key="6">
    <source>
        <dbReference type="PROSITE" id="PS50977"/>
    </source>
</evidence>
<dbReference type="KEGG" id="fes:HER31_00485"/>
<dbReference type="GO" id="GO:0000976">
    <property type="term" value="F:transcription cis-regulatory region binding"/>
    <property type="evidence" value="ECO:0007669"/>
    <property type="project" value="TreeGrafter"/>
</dbReference>
<dbReference type="Gene3D" id="1.10.357.10">
    <property type="entry name" value="Tetracycline Repressor, domain 2"/>
    <property type="match status" value="1"/>
</dbReference>
<dbReference type="InterPro" id="IPR001647">
    <property type="entry name" value="HTH_TetR"/>
</dbReference>
<accession>A0A6H1UAX8</accession>
<keyword evidence="3" id="KW-0804">Transcription</keyword>
<evidence type="ECO:0000256" key="1">
    <source>
        <dbReference type="ARBA" id="ARBA00023015"/>
    </source>
</evidence>
<proteinExistence type="predicted"/>
<dbReference type="AlphaFoldDB" id="A0A6H1UAX8"/>
<protein>
    <submittedName>
        <fullName evidence="7">TetR/AcrR family transcriptional regulator</fullName>
    </submittedName>
</protein>
<dbReference type="InterPro" id="IPR009057">
    <property type="entry name" value="Homeodomain-like_sf"/>
</dbReference>
<dbReference type="GO" id="GO:0003700">
    <property type="term" value="F:DNA-binding transcription factor activity"/>
    <property type="evidence" value="ECO:0007669"/>
    <property type="project" value="TreeGrafter"/>
</dbReference>
<feature type="coiled-coil region" evidence="5">
    <location>
        <begin position="225"/>
        <end position="252"/>
    </location>
</feature>
<dbReference type="Proteomes" id="UP000501602">
    <property type="component" value="Chromosome"/>
</dbReference>
<dbReference type="PANTHER" id="PTHR30055:SF234">
    <property type="entry name" value="HTH-TYPE TRANSCRIPTIONAL REGULATOR BETI"/>
    <property type="match status" value="1"/>
</dbReference>
<name>A0A6H1UAX8_9GAMM</name>
<keyword evidence="5" id="KW-0175">Coiled coil</keyword>
<evidence type="ECO:0000256" key="5">
    <source>
        <dbReference type="SAM" id="Coils"/>
    </source>
</evidence>
<evidence type="ECO:0000256" key="2">
    <source>
        <dbReference type="ARBA" id="ARBA00023125"/>
    </source>
</evidence>
<dbReference type="InterPro" id="IPR050109">
    <property type="entry name" value="HTH-type_TetR-like_transc_reg"/>
</dbReference>
<dbReference type="RefSeq" id="WP_168658774.1">
    <property type="nucleotide sequence ID" value="NZ_CP051180.1"/>
</dbReference>
<dbReference type="SUPFAM" id="SSF46689">
    <property type="entry name" value="Homeodomain-like"/>
    <property type="match status" value="1"/>
</dbReference>
<keyword evidence="2 4" id="KW-0238">DNA-binding</keyword>
<evidence type="ECO:0000313" key="7">
    <source>
        <dbReference type="EMBL" id="QIZ75513.1"/>
    </source>
</evidence>
<dbReference type="PRINTS" id="PR00455">
    <property type="entry name" value="HTHTETR"/>
</dbReference>
<keyword evidence="8" id="KW-1185">Reference proteome</keyword>
<dbReference type="PROSITE" id="PS50977">
    <property type="entry name" value="HTH_TETR_2"/>
    <property type="match status" value="1"/>
</dbReference>
<evidence type="ECO:0000256" key="3">
    <source>
        <dbReference type="ARBA" id="ARBA00023163"/>
    </source>
</evidence>
<organism evidence="7 8">
    <name type="scientific">Ferrimonas lipolytica</name>
    <dbReference type="NCBI Taxonomy" id="2724191"/>
    <lineage>
        <taxon>Bacteria</taxon>
        <taxon>Pseudomonadati</taxon>
        <taxon>Pseudomonadota</taxon>
        <taxon>Gammaproteobacteria</taxon>
        <taxon>Alteromonadales</taxon>
        <taxon>Ferrimonadaceae</taxon>
        <taxon>Ferrimonas</taxon>
    </lineage>
</organism>
<reference evidence="7 8" key="1">
    <citation type="submission" date="2020-04" db="EMBL/GenBank/DDBJ databases">
        <title>Ferrimonas sp. S7 isolated from sea water.</title>
        <authorList>
            <person name="Bae S.S."/>
            <person name="Baek K."/>
        </authorList>
    </citation>
    <scope>NUCLEOTIDE SEQUENCE [LARGE SCALE GENOMIC DNA]</scope>
    <source>
        <strain evidence="7 8">S7</strain>
    </source>
</reference>
<gene>
    <name evidence="7" type="ORF">HER31_00485</name>
</gene>
<evidence type="ECO:0000313" key="8">
    <source>
        <dbReference type="Proteomes" id="UP000501602"/>
    </source>
</evidence>
<evidence type="ECO:0000256" key="4">
    <source>
        <dbReference type="PROSITE-ProRule" id="PRU00335"/>
    </source>
</evidence>
<sequence length="252" mass="28469">MTTMETNSSMSWGSPNQARFRQRDQVLVRLAEKLLKEQGLVSFRFSELAPLAGCSAGTLYKHFSSKEDLLIAIFAHHIEHLVERQPHLMSCDLSFAERWVAMHLLSVLASQRSSWTIGINGLGGAPKVLDRATEYRVQELKMYLDQFYHAILRVVEGARIQGELSATDEQVSLVHSMLTYVERGACGILGNELMSNAVKPLDSRQIFDACAIYINSLNWNAPLRADSYERVMAEVEHQLAECERERELVNAL</sequence>
<dbReference type="Pfam" id="PF00440">
    <property type="entry name" value="TetR_N"/>
    <property type="match status" value="1"/>
</dbReference>
<dbReference type="PANTHER" id="PTHR30055">
    <property type="entry name" value="HTH-TYPE TRANSCRIPTIONAL REGULATOR RUTR"/>
    <property type="match status" value="1"/>
</dbReference>
<dbReference type="EMBL" id="CP051180">
    <property type="protein sequence ID" value="QIZ75513.1"/>
    <property type="molecule type" value="Genomic_DNA"/>
</dbReference>
<feature type="DNA-binding region" description="H-T-H motif" evidence="4">
    <location>
        <begin position="44"/>
        <end position="63"/>
    </location>
</feature>